<dbReference type="Pfam" id="PF00475">
    <property type="entry name" value="IGPD"/>
    <property type="match status" value="1"/>
</dbReference>
<protein>
    <recommendedName>
        <fullName evidence="5">Imidazoleglycerol-phosphate dehydratase</fullName>
        <shortName evidence="5">IGPD</shortName>
        <ecNumber evidence="5">4.2.1.19</ecNumber>
    </recommendedName>
</protein>
<evidence type="ECO:0000313" key="7">
    <source>
        <dbReference type="Proteomes" id="UP000069241"/>
    </source>
</evidence>
<sequence length="200" mass="21816">MSAHAPREAAQERHSAETRISLSLNLDGEGKTRIQTGFGLLDHMLTLSMFWAGMDLQLSCQGDLDVDAHHSVEDVGLTLGRALLEALGDRAGIARVGYGRVPMDEALSEVTVDLSGRPWLEWRGDELLPPVMAGEEKDLWREFYKALASSARCNLHIAFLYGKNGHHLLESAAKGLGLALRQAVQRQGTTTIRSTKGGLD</sequence>
<comment type="catalytic activity">
    <reaction evidence="5">
        <text>D-erythro-1-(imidazol-4-yl)glycerol 3-phosphate = 3-(imidazol-4-yl)-2-oxopropyl phosphate + H2O</text>
        <dbReference type="Rhea" id="RHEA:11040"/>
        <dbReference type="ChEBI" id="CHEBI:15377"/>
        <dbReference type="ChEBI" id="CHEBI:57766"/>
        <dbReference type="ChEBI" id="CHEBI:58278"/>
        <dbReference type="EC" id="4.2.1.19"/>
    </reaction>
</comment>
<dbReference type="InterPro" id="IPR038494">
    <property type="entry name" value="IGPD_sf"/>
</dbReference>
<comment type="pathway">
    <text evidence="1 5">Amino-acid biosynthesis; L-histidine biosynthesis; L-histidine from 5-phospho-alpha-D-ribose 1-diphosphate: step 6/9.</text>
</comment>
<dbReference type="Proteomes" id="UP000069241">
    <property type="component" value="Chromosome"/>
</dbReference>
<evidence type="ECO:0000256" key="2">
    <source>
        <dbReference type="ARBA" id="ARBA00022605"/>
    </source>
</evidence>
<accession>A0A0X8JKF1</accession>
<dbReference type="SUPFAM" id="SSF54211">
    <property type="entry name" value="Ribosomal protein S5 domain 2-like"/>
    <property type="match status" value="2"/>
</dbReference>
<proteinExistence type="inferred from homology"/>
<dbReference type="CDD" id="cd07914">
    <property type="entry name" value="IGPD"/>
    <property type="match status" value="1"/>
</dbReference>
<dbReference type="RefSeq" id="WP_062252979.1">
    <property type="nucleotide sequence ID" value="NZ_CP014229.1"/>
</dbReference>
<keyword evidence="3 5" id="KW-0368">Histidine biosynthesis</keyword>
<gene>
    <name evidence="5" type="primary">hisB</name>
    <name evidence="6" type="ORF">AXF13_09865</name>
</gene>
<dbReference type="HAMAP" id="MF_00076">
    <property type="entry name" value="HisB"/>
    <property type="match status" value="1"/>
</dbReference>
<dbReference type="AlphaFoldDB" id="A0A0X8JKF1"/>
<dbReference type="EMBL" id="CP014229">
    <property type="protein sequence ID" value="AMD90397.1"/>
    <property type="molecule type" value="Genomic_DNA"/>
</dbReference>
<dbReference type="GO" id="GO:0000105">
    <property type="term" value="P:L-histidine biosynthetic process"/>
    <property type="evidence" value="ECO:0007669"/>
    <property type="project" value="UniProtKB-UniRule"/>
</dbReference>
<dbReference type="FunFam" id="3.30.230.40:FF:000003">
    <property type="entry name" value="Imidazoleglycerol-phosphate dehydratase HisB"/>
    <property type="match status" value="1"/>
</dbReference>
<dbReference type="InterPro" id="IPR020565">
    <property type="entry name" value="ImidazoleglycerP_deHydtase_CS"/>
</dbReference>
<dbReference type="NCBIfam" id="NF002114">
    <property type="entry name" value="PRK00951.2-4"/>
    <property type="match status" value="1"/>
</dbReference>
<dbReference type="InterPro" id="IPR020568">
    <property type="entry name" value="Ribosomal_Su5_D2-typ_SF"/>
</dbReference>
<comment type="similarity">
    <text evidence="5">Belongs to the imidazoleglycerol-phosphate dehydratase family.</text>
</comment>
<dbReference type="STRING" id="44742.AXF13_09865"/>
<evidence type="ECO:0000256" key="5">
    <source>
        <dbReference type="HAMAP-Rule" id="MF_00076"/>
    </source>
</evidence>
<dbReference type="GO" id="GO:0004424">
    <property type="term" value="F:imidazoleglycerol-phosphate dehydratase activity"/>
    <property type="evidence" value="ECO:0007669"/>
    <property type="project" value="UniProtKB-UniRule"/>
</dbReference>
<evidence type="ECO:0000256" key="3">
    <source>
        <dbReference type="ARBA" id="ARBA00023102"/>
    </source>
</evidence>
<name>A0A0X8JKF1_9BACT</name>
<dbReference type="PANTHER" id="PTHR23133:SF2">
    <property type="entry name" value="IMIDAZOLEGLYCEROL-PHOSPHATE DEHYDRATASE"/>
    <property type="match status" value="1"/>
</dbReference>
<dbReference type="InterPro" id="IPR000807">
    <property type="entry name" value="ImidazoleglycerolP_deHydtase"/>
</dbReference>
<dbReference type="PANTHER" id="PTHR23133">
    <property type="entry name" value="IMIDAZOLEGLYCEROL-PHOSPHATE DEHYDRATASE HIS7"/>
    <property type="match status" value="1"/>
</dbReference>
<dbReference type="Gene3D" id="3.30.230.40">
    <property type="entry name" value="Imidazole glycerol phosphate dehydratase, domain 1"/>
    <property type="match status" value="2"/>
</dbReference>
<dbReference type="GO" id="GO:0005737">
    <property type="term" value="C:cytoplasm"/>
    <property type="evidence" value="ECO:0007669"/>
    <property type="project" value="UniProtKB-SubCell"/>
</dbReference>
<dbReference type="PROSITE" id="PS00954">
    <property type="entry name" value="IGP_DEHYDRATASE_1"/>
    <property type="match status" value="1"/>
</dbReference>
<comment type="subcellular location">
    <subcellularLocation>
        <location evidence="5">Cytoplasm</location>
    </subcellularLocation>
</comment>
<dbReference type="KEGG" id="dfi:AXF13_09865"/>
<reference evidence="7" key="1">
    <citation type="submission" date="2016-02" db="EMBL/GenBank/DDBJ databases">
        <authorList>
            <person name="Holder M.E."/>
            <person name="Ajami N.J."/>
            <person name="Petrosino J.F."/>
        </authorList>
    </citation>
    <scope>NUCLEOTIDE SEQUENCE [LARGE SCALE GENOMIC DNA]</scope>
    <source>
        <strain evidence="7">CCUG 45958</strain>
    </source>
</reference>
<evidence type="ECO:0000313" key="6">
    <source>
        <dbReference type="EMBL" id="AMD90397.1"/>
    </source>
</evidence>
<keyword evidence="4 5" id="KW-0456">Lyase</keyword>
<organism evidence="6 7">
    <name type="scientific">Desulfovibrio fairfieldensis</name>
    <dbReference type="NCBI Taxonomy" id="44742"/>
    <lineage>
        <taxon>Bacteria</taxon>
        <taxon>Pseudomonadati</taxon>
        <taxon>Thermodesulfobacteriota</taxon>
        <taxon>Desulfovibrionia</taxon>
        <taxon>Desulfovibrionales</taxon>
        <taxon>Desulfovibrionaceae</taxon>
        <taxon>Desulfovibrio</taxon>
    </lineage>
</organism>
<keyword evidence="7" id="KW-1185">Reference proteome</keyword>
<evidence type="ECO:0000256" key="1">
    <source>
        <dbReference type="ARBA" id="ARBA00005047"/>
    </source>
</evidence>
<evidence type="ECO:0000256" key="4">
    <source>
        <dbReference type="ARBA" id="ARBA00023239"/>
    </source>
</evidence>
<keyword evidence="2 5" id="KW-0028">Amino-acid biosynthesis</keyword>
<keyword evidence="5" id="KW-0963">Cytoplasm</keyword>
<dbReference type="UniPathway" id="UPA00031">
    <property type="reaction ID" value="UER00011"/>
</dbReference>
<dbReference type="EC" id="4.2.1.19" evidence="5"/>